<evidence type="ECO:0000256" key="9">
    <source>
        <dbReference type="ARBA" id="ARBA00023004"/>
    </source>
</evidence>
<keyword evidence="18" id="KW-1185">Reference proteome</keyword>
<dbReference type="CDD" id="cd21743">
    <property type="entry name" value="CTD_KDM2A_2B-like"/>
    <property type="match status" value="1"/>
</dbReference>
<evidence type="ECO:0000256" key="11">
    <source>
        <dbReference type="ARBA" id="ARBA00023163"/>
    </source>
</evidence>
<dbReference type="InterPro" id="IPR019787">
    <property type="entry name" value="Znf_PHD-finger"/>
</dbReference>
<evidence type="ECO:0000256" key="14">
    <source>
        <dbReference type="SAM" id="MobiDB-lite"/>
    </source>
</evidence>
<dbReference type="SMART" id="SM00558">
    <property type="entry name" value="JmjC"/>
    <property type="match status" value="1"/>
</dbReference>
<dbReference type="Pfam" id="PF17811">
    <property type="entry name" value="JHD"/>
    <property type="match status" value="1"/>
</dbReference>
<evidence type="ECO:0000256" key="2">
    <source>
        <dbReference type="ARBA" id="ARBA00022491"/>
    </source>
</evidence>
<dbReference type="Pfam" id="PF12937">
    <property type="entry name" value="F-box-like"/>
    <property type="match status" value="1"/>
</dbReference>
<dbReference type="Gene3D" id="3.80.10.10">
    <property type="entry name" value="Ribonuclease Inhibitor"/>
    <property type="match status" value="2"/>
</dbReference>
<dbReference type="InterPro" id="IPR057207">
    <property type="entry name" value="FBXL15_LRR"/>
</dbReference>
<feature type="region of interest" description="Disordered" evidence="14">
    <location>
        <begin position="877"/>
        <end position="910"/>
    </location>
</feature>
<evidence type="ECO:0000256" key="10">
    <source>
        <dbReference type="ARBA" id="ARBA00023015"/>
    </source>
</evidence>
<dbReference type="Pfam" id="PF16866">
    <property type="entry name" value="PHD_4"/>
    <property type="match status" value="1"/>
</dbReference>
<feature type="compositionally biased region" description="Low complexity" evidence="14">
    <location>
        <begin position="728"/>
        <end position="741"/>
    </location>
</feature>
<dbReference type="InterPro" id="IPR002857">
    <property type="entry name" value="Znf_CXXC"/>
</dbReference>
<evidence type="ECO:0000259" key="17">
    <source>
        <dbReference type="PROSITE" id="PS51184"/>
    </source>
</evidence>
<reference evidence="19" key="1">
    <citation type="submission" date="2025-08" db="UniProtKB">
        <authorList>
            <consortium name="RefSeq"/>
        </authorList>
    </citation>
    <scope>IDENTIFICATION</scope>
    <source>
        <tissue evidence="19">Testes</tissue>
    </source>
</reference>
<dbReference type="GeneID" id="100371879"/>
<evidence type="ECO:0000256" key="12">
    <source>
        <dbReference type="ARBA" id="ARBA00023242"/>
    </source>
</evidence>
<keyword evidence="7" id="KW-0223">Dioxygenase</keyword>
<accession>A0ABM0MGC3</accession>
<organism evidence="18 19">
    <name type="scientific">Saccoglossus kowalevskii</name>
    <name type="common">Acorn worm</name>
    <dbReference type="NCBI Taxonomy" id="10224"/>
    <lineage>
        <taxon>Eukaryota</taxon>
        <taxon>Metazoa</taxon>
        <taxon>Hemichordata</taxon>
        <taxon>Enteropneusta</taxon>
        <taxon>Harrimaniidae</taxon>
        <taxon>Saccoglossus</taxon>
    </lineage>
</organism>
<keyword evidence="3" id="KW-0479">Metal-binding</keyword>
<keyword evidence="2" id="KW-0678">Repressor</keyword>
<dbReference type="SUPFAM" id="SSF52047">
    <property type="entry name" value="RNI-like"/>
    <property type="match status" value="1"/>
</dbReference>
<dbReference type="SUPFAM" id="SSF51197">
    <property type="entry name" value="Clavaminate synthase-like"/>
    <property type="match status" value="1"/>
</dbReference>
<evidence type="ECO:0000313" key="18">
    <source>
        <dbReference type="Proteomes" id="UP000694865"/>
    </source>
</evidence>
<name>A0ABM0MGC3_SACKO</name>
<feature type="compositionally biased region" description="Basic and acidic residues" evidence="14">
    <location>
        <begin position="405"/>
        <end position="446"/>
    </location>
</feature>
<feature type="domain" description="JmjC" evidence="17">
    <location>
        <begin position="144"/>
        <end position="312"/>
    </location>
</feature>
<evidence type="ECO:0000313" key="19">
    <source>
        <dbReference type="RefSeq" id="XP_006819064.1"/>
    </source>
</evidence>
<gene>
    <name evidence="19" type="primary">LOC100371879</name>
</gene>
<proteinExistence type="predicted"/>
<dbReference type="InterPro" id="IPR003347">
    <property type="entry name" value="JmjC_dom"/>
</dbReference>
<dbReference type="InterPro" id="IPR050690">
    <property type="entry name" value="JHDM1_Histone_Demethylase"/>
</dbReference>
<keyword evidence="6" id="KW-0156">Chromatin regulator</keyword>
<feature type="region of interest" description="Disordered" evidence="14">
    <location>
        <begin position="347"/>
        <end position="506"/>
    </location>
</feature>
<dbReference type="Pfam" id="PF25372">
    <property type="entry name" value="DUF7885"/>
    <property type="match status" value="1"/>
</dbReference>
<feature type="compositionally biased region" description="Polar residues" evidence="14">
    <location>
        <begin position="773"/>
        <end position="782"/>
    </location>
</feature>
<feature type="compositionally biased region" description="Polar residues" evidence="14">
    <location>
        <begin position="879"/>
        <end position="894"/>
    </location>
</feature>
<dbReference type="Gene3D" id="3.30.40.10">
    <property type="entry name" value="Zinc/RING finger domain, C3HC4 (zinc finger)"/>
    <property type="match status" value="1"/>
</dbReference>
<evidence type="ECO:0000256" key="8">
    <source>
        <dbReference type="ARBA" id="ARBA00023002"/>
    </source>
</evidence>
<feature type="domain" description="CXXC-type" evidence="16">
    <location>
        <begin position="593"/>
        <end position="639"/>
    </location>
</feature>
<dbReference type="CDD" id="cd22122">
    <property type="entry name" value="F-box_JHDM"/>
    <property type="match status" value="1"/>
</dbReference>
<keyword evidence="5" id="KW-0862">Zinc</keyword>
<keyword evidence="9" id="KW-0408">Iron</keyword>
<dbReference type="Pfam" id="PF02008">
    <property type="entry name" value="zf-CXXC"/>
    <property type="match status" value="1"/>
</dbReference>
<feature type="region of interest" description="Disordered" evidence="14">
    <location>
        <begin position="1"/>
        <end position="26"/>
    </location>
</feature>
<keyword evidence="12" id="KW-0539">Nucleus</keyword>
<dbReference type="InterPro" id="IPR001810">
    <property type="entry name" value="F-box_dom"/>
</dbReference>
<dbReference type="InterPro" id="IPR013083">
    <property type="entry name" value="Znf_RING/FYVE/PHD"/>
</dbReference>
<evidence type="ECO:0000256" key="13">
    <source>
        <dbReference type="PROSITE-ProRule" id="PRU00509"/>
    </source>
</evidence>
<comment type="subcellular location">
    <subcellularLocation>
        <location evidence="1">Nucleus</location>
    </subcellularLocation>
</comment>
<evidence type="ECO:0000256" key="6">
    <source>
        <dbReference type="ARBA" id="ARBA00022853"/>
    </source>
</evidence>
<evidence type="ECO:0000256" key="5">
    <source>
        <dbReference type="ARBA" id="ARBA00022833"/>
    </source>
</evidence>
<dbReference type="InterPro" id="IPR032675">
    <property type="entry name" value="LRR_dom_sf"/>
</dbReference>
<dbReference type="PROSITE" id="PS51184">
    <property type="entry name" value="JMJC"/>
    <property type="match status" value="1"/>
</dbReference>
<keyword evidence="8" id="KW-0560">Oxidoreductase</keyword>
<feature type="compositionally biased region" description="Basic and acidic residues" evidence="14">
    <location>
        <begin position="465"/>
        <end position="506"/>
    </location>
</feature>
<dbReference type="RefSeq" id="XP_006819064.1">
    <property type="nucleotide sequence ID" value="XM_006819001.1"/>
</dbReference>
<keyword evidence="10" id="KW-0805">Transcription regulation</keyword>
<protein>
    <submittedName>
        <fullName evidence="19">LOW QUALITY PROTEIN: lysine-specific demethylase 2A-like</fullName>
    </submittedName>
</protein>
<dbReference type="Proteomes" id="UP000694865">
    <property type="component" value="Unplaced"/>
</dbReference>
<dbReference type="PANTHER" id="PTHR23123">
    <property type="entry name" value="PHD/F-BOX CONTAINING PROTEIN"/>
    <property type="match status" value="1"/>
</dbReference>
<feature type="region of interest" description="Disordered" evidence="14">
    <location>
        <begin position="711"/>
        <end position="800"/>
    </location>
</feature>
<evidence type="ECO:0000259" key="16">
    <source>
        <dbReference type="PROSITE" id="PS51058"/>
    </source>
</evidence>
<dbReference type="PROSITE" id="PS51058">
    <property type="entry name" value="ZF_CXXC"/>
    <property type="match status" value="1"/>
</dbReference>
<feature type="domain" description="PHD-type" evidence="15">
    <location>
        <begin position="646"/>
        <end position="711"/>
    </location>
</feature>
<keyword evidence="11" id="KW-0804">Transcription</keyword>
<dbReference type="Gene3D" id="1.20.58.1360">
    <property type="match status" value="1"/>
</dbReference>
<dbReference type="SMART" id="SM00367">
    <property type="entry name" value="LRR_CC"/>
    <property type="match status" value="6"/>
</dbReference>
<dbReference type="CDD" id="cd15555">
    <property type="entry name" value="PHD_KDM2A_2B"/>
    <property type="match status" value="1"/>
</dbReference>
<evidence type="ECO:0000256" key="4">
    <source>
        <dbReference type="ARBA" id="ARBA00022771"/>
    </source>
</evidence>
<dbReference type="Gene3D" id="6.10.280.250">
    <property type="match status" value="1"/>
</dbReference>
<evidence type="ECO:0000259" key="15">
    <source>
        <dbReference type="PROSITE" id="PS50016"/>
    </source>
</evidence>
<dbReference type="Gene3D" id="2.60.120.650">
    <property type="entry name" value="Cupin"/>
    <property type="match status" value="1"/>
</dbReference>
<dbReference type="PROSITE" id="PS50016">
    <property type="entry name" value="ZF_PHD_2"/>
    <property type="match status" value="1"/>
</dbReference>
<dbReference type="InterPro" id="IPR006553">
    <property type="entry name" value="Leu-rich_rpt_Cys-con_subtyp"/>
</dbReference>
<keyword evidence="4 13" id="KW-0863">Zinc-finger</keyword>
<dbReference type="InterPro" id="IPR041070">
    <property type="entry name" value="JHD"/>
</dbReference>
<feature type="compositionally biased region" description="Basic and acidic residues" evidence="14">
    <location>
        <begin position="348"/>
        <end position="386"/>
    </location>
</feature>
<evidence type="ECO:0000256" key="1">
    <source>
        <dbReference type="ARBA" id="ARBA00004123"/>
    </source>
</evidence>
<evidence type="ECO:0000256" key="3">
    <source>
        <dbReference type="ARBA" id="ARBA00022723"/>
    </source>
</evidence>
<sequence>MMENATDTGRKLRAKERKRYDEGQEQDDEIEGKRTFCVEDKLLTDKFGEDFIKFVEGEEVTLKYVQENGFNTPLLIKDKSGLGMRIPGKEFNVNDVRQFVGSRRLVDVVDVNTQKGIEMTMAQWAKYFENPDRDKLYNVISLEFSRTRLDDYVTSPKLVRQVDWIDNVWPPHLKNTQIESTNAISEMKYPKVQKYCLMSVAGCYTDFHIDFGGTSVWYHILHGKKIFWLIPPTEKNLDLYEAWVLSGKQGDIFLGDRVDHCARVTLYAGYTFFIPTGWIHAVFTPEDSLVFGGNFLHSFNIPQQLRVYNIEDSTRVPQKFRYPFYNEMLWYLLDRYVTVLKGKSRVSVPDDKEKTGDQNGITDKEKMNTAEEKLKTEGKAEGKIGESNHTPRIPRLRSKSSGIETDDKNSVDGKERRNKNDSKNDDACRKEKSENEVGKAEGKIGESNHTPRIPRLRSKSSGIETDDKNSVDGKERRNKNDSKNDDACRKEKSENEVVKKEPLHLTKDEMQGLEAVVDRLEAFPSNKRHVPEGLNDPDGLLEDTKQLLRDHANDDPVLAASGKPIVEWPQPLLRARTKPKAAHTSKPTKPGAVRRRRTRCRKCENCLRGDCSKCSFCKDMKKYGGPGRMKQSCLQRQCLSPVLPHTACCELCGGDDHDERVKDGGIITLMECNVCFKVVHPECLKTEGQPHVGVINEDLSNSWECPQCCSESSDSDKNEPSTSKSRTSPVKSSDKGSSNSTSRKRKGVSPGKTPDSTTKKKVQLKTGRGRGALSSSRFQSRTPGKRPRDKEGNDGRQTMFLKRKRRILGRPSLKGTLGKPKVGKPSTFSRALKIKREKLLAKQKLLKKKIQEMRNNRQKSQGILDMCEVQIKKEAVPEPSTSIHTPINNATNGMRRSPRTVGGRISKPTNFIPAKPIEMERHVVRPRPVSPPPDSLPLDSGDNHMVKRELWMSVFRHLPQQDLCRCMSVCKTWNRWCCDKRLWNRLDLTRIAPITPSAMSGIIRRQPTSLDLGYTNISKKQLSWLVNRLPSLKELGLAGCSWSAVSALCTITCPLLKKLDLRWCEGIRESTIQDLLSPPSDHRPGCLDEQSRLRHLTHLLLAGCDVTDAAMVSVIKHCRQLSKLDLSYCTLLTDKSVDMITSLQSPFRDKLTDLDLTGCHKLTENSIEYLQRCKRLTKINLHSCGGISQAACEKLITSSLYSLCISEKKIISIKSRKRIETII</sequence>
<evidence type="ECO:0000256" key="7">
    <source>
        <dbReference type="ARBA" id="ARBA00022964"/>
    </source>
</evidence>